<feature type="region of interest" description="Disordered" evidence="2">
    <location>
        <begin position="92"/>
        <end position="112"/>
    </location>
</feature>
<dbReference type="Gene3D" id="2.40.50.100">
    <property type="match status" value="1"/>
</dbReference>
<dbReference type="PANTHER" id="PTHR30097:SF4">
    <property type="entry name" value="SLR6042 PROTEIN"/>
    <property type="match status" value="1"/>
</dbReference>
<gene>
    <name evidence="4" type="ORF">Q31b_06560</name>
</gene>
<dbReference type="GO" id="GO:0015679">
    <property type="term" value="P:plasma membrane copper ion transport"/>
    <property type="evidence" value="ECO:0007669"/>
    <property type="project" value="TreeGrafter"/>
</dbReference>
<dbReference type="EMBL" id="SJPY01000001">
    <property type="protein sequence ID" value="TWU45484.1"/>
    <property type="molecule type" value="Genomic_DNA"/>
</dbReference>
<keyword evidence="5" id="KW-1185">Reference proteome</keyword>
<reference evidence="4 5" key="1">
    <citation type="submission" date="2019-02" db="EMBL/GenBank/DDBJ databases">
        <title>Deep-cultivation of Planctomycetes and their phenomic and genomic characterization uncovers novel biology.</title>
        <authorList>
            <person name="Wiegand S."/>
            <person name="Jogler M."/>
            <person name="Boedeker C."/>
            <person name="Pinto D."/>
            <person name="Vollmers J."/>
            <person name="Rivas-Marin E."/>
            <person name="Kohn T."/>
            <person name="Peeters S.H."/>
            <person name="Heuer A."/>
            <person name="Rast P."/>
            <person name="Oberbeckmann S."/>
            <person name="Bunk B."/>
            <person name="Jeske O."/>
            <person name="Meyerdierks A."/>
            <person name="Storesund J.E."/>
            <person name="Kallscheuer N."/>
            <person name="Luecker S."/>
            <person name="Lage O.M."/>
            <person name="Pohl T."/>
            <person name="Merkel B.J."/>
            <person name="Hornburger P."/>
            <person name="Mueller R.-W."/>
            <person name="Bruemmer F."/>
            <person name="Labrenz M."/>
            <person name="Spormann A.M."/>
            <person name="Op Den Camp H."/>
            <person name="Overmann J."/>
            <person name="Amann R."/>
            <person name="Jetten M.S.M."/>
            <person name="Mascher T."/>
            <person name="Medema M.H."/>
            <person name="Devos D.P."/>
            <person name="Kaster A.-K."/>
            <person name="Ovreas L."/>
            <person name="Rohde M."/>
            <person name="Galperin M.Y."/>
            <person name="Jogler C."/>
        </authorList>
    </citation>
    <scope>NUCLEOTIDE SEQUENCE [LARGE SCALE GENOMIC DNA]</scope>
    <source>
        <strain evidence="4 5">Q31b</strain>
    </source>
</reference>
<keyword evidence="3" id="KW-1133">Transmembrane helix</keyword>
<dbReference type="InterPro" id="IPR051909">
    <property type="entry name" value="MFP_Cation_Efflux"/>
</dbReference>
<accession>A0A5C6EAH0</accession>
<protein>
    <submittedName>
        <fullName evidence="4">Uncharacterized protein</fullName>
    </submittedName>
</protein>
<evidence type="ECO:0000313" key="5">
    <source>
        <dbReference type="Proteomes" id="UP000315471"/>
    </source>
</evidence>
<dbReference type="Gene3D" id="2.40.420.20">
    <property type="match status" value="1"/>
</dbReference>
<feature type="compositionally biased region" description="Low complexity" evidence="2">
    <location>
        <begin position="103"/>
        <end position="112"/>
    </location>
</feature>
<feature type="transmembrane region" description="Helical" evidence="3">
    <location>
        <begin position="56"/>
        <end position="77"/>
    </location>
</feature>
<keyword evidence="3" id="KW-0812">Transmembrane</keyword>
<evidence type="ECO:0000313" key="4">
    <source>
        <dbReference type="EMBL" id="TWU45484.1"/>
    </source>
</evidence>
<sequence>MRIVRLGETDLLMTFVRLGETDLLMTFVRLGETDLLFTNNKLSWMRRTFPKLSSPMLCFLGGLTLVIVAALTYMLWWPPLSNWVDATLTSQASDGVDEPPHDPATTAATSADSPSLILTPQAIKNLGLTGEYLRGMKLSTYRRSITVPAVIVPKPGRSQVVISSPLNGVVTHVHAVTGQAVMPGELLMEVRLTYEELVDRQTEYLKTLSELEVEMREINRLEDATRTGAVSGKSLLERRYAKDKLEAVLRSQREALRMHGLSDRQVEQIGTTGRLLQKLQVVAPDIDRHDHDEDGELELRLSQVVAWPASYALSQNDAANLPSSIDSSGSPNHSDHEHRPLVVEDLRVHKGQAVVEGDKLCSLSDYSQLYIEGRAFENDMTAINEAISQGWSINAIFSGARGTEIVRDLKLAFVANGIDPISRTLSVFVELPNEVIRDDTTAEGIRYLDWKYRLGQRLELQVPVEEWQNQMVVPVDAIVRDGADWFVFKQNGKQFERVAVHLLHRDQNDAVIANDGALFPGDVIAMRSAHQMQMAIKNQSGGAVDPHAGHNH</sequence>
<dbReference type="GO" id="GO:0060003">
    <property type="term" value="P:copper ion export"/>
    <property type="evidence" value="ECO:0007669"/>
    <property type="project" value="TreeGrafter"/>
</dbReference>
<dbReference type="Gene3D" id="1.10.287.470">
    <property type="entry name" value="Helix hairpin bin"/>
    <property type="match status" value="1"/>
</dbReference>
<organism evidence="4 5">
    <name type="scientific">Novipirellula aureliae</name>
    <dbReference type="NCBI Taxonomy" id="2527966"/>
    <lineage>
        <taxon>Bacteria</taxon>
        <taxon>Pseudomonadati</taxon>
        <taxon>Planctomycetota</taxon>
        <taxon>Planctomycetia</taxon>
        <taxon>Pirellulales</taxon>
        <taxon>Pirellulaceae</taxon>
        <taxon>Novipirellula</taxon>
    </lineage>
</organism>
<dbReference type="AlphaFoldDB" id="A0A5C6EAH0"/>
<keyword evidence="3" id="KW-0472">Membrane</keyword>
<dbReference type="GO" id="GO:0030313">
    <property type="term" value="C:cell envelope"/>
    <property type="evidence" value="ECO:0007669"/>
    <property type="project" value="TreeGrafter"/>
</dbReference>
<evidence type="ECO:0000256" key="2">
    <source>
        <dbReference type="SAM" id="MobiDB-lite"/>
    </source>
</evidence>
<evidence type="ECO:0000256" key="1">
    <source>
        <dbReference type="ARBA" id="ARBA00022448"/>
    </source>
</evidence>
<proteinExistence type="predicted"/>
<dbReference type="PANTHER" id="PTHR30097">
    <property type="entry name" value="CATION EFFLUX SYSTEM PROTEIN CUSB"/>
    <property type="match status" value="1"/>
</dbReference>
<comment type="caution">
    <text evidence="4">The sequence shown here is derived from an EMBL/GenBank/DDBJ whole genome shotgun (WGS) entry which is preliminary data.</text>
</comment>
<name>A0A5C6EAH0_9BACT</name>
<keyword evidence="1" id="KW-0813">Transport</keyword>
<evidence type="ECO:0000256" key="3">
    <source>
        <dbReference type="SAM" id="Phobius"/>
    </source>
</evidence>
<dbReference type="Proteomes" id="UP000315471">
    <property type="component" value="Unassembled WGS sequence"/>
</dbReference>